<keyword evidence="3 6" id="KW-0812">Transmembrane</keyword>
<dbReference type="RefSeq" id="WP_251969789.1">
    <property type="nucleotide sequence ID" value="NZ_AP025730.1"/>
</dbReference>
<keyword evidence="4 6" id="KW-1133">Transmembrane helix</keyword>
<dbReference type="SUPFAM" id="SSF158442">
    <property type="entry name" value="DsbB-like"/>
    <property type="match status" value="1"/>
</dbReference>
<comment type="subcellular location">
    <subcellularLocation>
        <location evidence="1">Cell membrane</location>
        <topology evidence="1">Multi-pass membrane protein</topology>
    </subcellularLocation>
</comment>
<evidence type="ECO:0000256" key="1">
    <source>
        <dbReference type="ARBA" id="ARBA00004651"/>
    </source>
</evidence>
<dbReference type="Gene3D" id="1.20.1550.10">
    <property type="entry name" value="DsbB-like"/>
    <property type="match status" value="1"/>
</dbReference>
<evidence type="ECO:0000256" key="5">
    <source>
        <dbReference type="ARBA" id="ARBA00023136"/>
    </source>
</evidence>
<keyword evidence="8" id="KW-1185">Reference proteome</keyword>
<evidence type="ECO:0000256" key="3">
    <source>
        <dbReference type="ARBA" id="ARBA00022692"/>
    </source>
</evidence>
<reference evidence="7" key="1">
    <citation type="submission" date="2022-04" db="EMBL/GenBank/DDBJ databases">
        <title>Whole genome sequence of Sphaerotilus sp. FB-5.</title>
        <authorList>
            <person name="Takeda M."/>
            <person name="Narihara S."/>
            <person name="Akimoto M."/>
            <person name="Akimoto R."/>
            <person name="Nishiyashiki S."/>
            <person name="Murakami T."/>
        </authorList>
    </citation>
    <scope>NUCLEOTIDE SEQUENCE</scope>
    <source>
        <strain evidence="7">FB-5</strain>
    </source>
</reference>
<feature type="transmembrane region" description="Helical" evidence="6">
    <location>
        <begin position="145"/>
        <end position="164"/>
    </location>
</feature>
<dbReference type="EMBL" id="AP025730">
    <property type="protein sequence ID" value="BDI06523.1"/>
    <property type="molecule type" value="Genomic_DNA"/>
</dbReference>
<evidence type="ECO:0000313" key="8">
    <source>
        <dbReference type="Proteomes" id="UP001057498"/>
    </source>
</evidence>
<dbReference type="Proteomes" id="UP001057498">
    <property type="component" value="Chromosome"/>
</dbReference>
<keyword evidence="5 6" id="KW-0472">Membrane</keyword>
<proteinExistence type="predicted"/>
<feature type="transmembrane region" description="Helical" evidence="6">
    <location>
        <begin position="73"/>
        <end position="92"/>
    </location>
</feature>
<dbReference type="InterPro" id="IPR023380">
    <property type="entry name" value="DsbB-like_sf"/>
</dbReference>
<dbReference type="InterPro" id="IPR050183">
    <property type="entry name" value="DsbB"/>
</dbReference>
<organism evidence="7 8">
    <name type="scientific">Sphaerotilus microaerophilus</name>
    <dbReference type="NCBI Taxonomy" id="2914710"/>
    <lineage>
        <taxon>Bacteria</taxon>
        <taxon>Pseudomonadati</taxon>
        <taxon>Pseudomonadota</taxon>
        <taxon>Betaproteobacteria</taxon>
        <taxon>Burkholderiales</taxon>
        <taxon>Sphaerotilaceae</taxon>
        <taxon>Sphaerotilus</taxon>
    </lineage>
</organism>
<evidence type="ECO:0000256" key="2">
    <source>
        <dbReference type="ARBA" id="ARBA00022475"/>
    </source>
</evidence>
<dbReference type="Pfam" id="PF02600">
    <property type="entry name" value="DsbB"/>
    <property type="match status" value="1"/>
</dbReference>
<dbReference type="PANTHER" id="PTHR36570">
    <property type="entry name" value="DISULFIDE BOND FORMATION PROTEIN B"/>
    <property type="match status" value="1"/>
</dbReference>
<gene>
    <name evidence="7" type="primary">dsbB</name>
    <name evidence="7" type="ORF">CATMQ487_34930</name>
</gene>
<evidence type="ECO:0000256" key="4">
    <source>
        <dbReference type="ARBA" id="ARBA00022989"/>
    </source>
</evidence>
<feature type="transmembrane region" description="Helical" evidence="6">
    <location>
        <begin position="46"/>
        <end position="66"/>
    </location>
</feature>
<dbReference type="InterPro" id="IPR003752">
    <property type="entry name" value="DiS_bond_form_DsbB/BdbC"/>
</dbReference>
<evidence type="ECO:0000256" key="6">
    <source>
        <dbReference type="SAM" id="Phobius"/>
    </source>
</evidence>
<name>A0ABM7YPR7_9BURK</name>
<accession>A0ABM7YPR7</accession>
<sequence>MNVRGLLALLTARTLWALVALACFGSVAMALVAQHRFGMEPCPWCVLQRVIFLAIGLFGLLGALLPSQRIAQLLLGWVGVGLALVGAAAALYQNLVAAKSASCALTLADRIISSLGLDRWQPEVFEVRATCADAAVSVLGVPFEIWSLLLYLALGAAALWLALGRPGSGPTAGRR</sequence>
<evidence type="ECO:0000313" key="7">
    <source>
        <dbReference type="EMBL" id="BDI06523.1"/>
    </source>
</evidence>
<dbReference type="PANTHER" id="PTHR36570:SF3">
    <property type="entry name" value="DISULFIDE BOND FORMATION PROTEIN B"/>
    <property type="match status" value="1"/>
</dbReference>
<protein>
    <submittedName>
        <fullName evidence="7">Disulfide bond formation protein DsbB</fullName>
    </submittedName>
</protein>
<keyword evidence="2" id="KW-1003">Cell membrane</keyword>